<reference evidence="2" key="1">
    <citation type="submission" date="2017-02" db="EMBL/GenBank/DDBJ databases">
        <authorList>
            <person name="Varghese N."/>
            <person name="Submissions S."/>
        </authorList>
    </citation>
    <scope>NUCLEOTIDE SEQUENCE [LARGE SCALE GENOMIC DNA]</scope>
    <source>
        <strain evidence="2">ATCC 25662</strain>
    </source>
</reference>
<dbReference type="InterPro" id="IPR012808">
    <property type="entry name" value="CHP02453"/>
</dbReference>
<dbReference type="RefSeq" id="WP_210188157.1">
    <property type="nucleotide sequence ID" value="NZ_FUWY01000002.1"/>
</dbReference>
<proteinExistence type="predicted"/>
<evidence type="ECO:0000313" key="2">
    <source>
        <dbReference type="Proteomes" id="UP000243297"/>
    </source>
</evidence>
<accession>A0A1T4L772</accession>
<gene>
    <name evidence="1" type="ORF">SAMN02745191_0765</name>
</gene>
<sequence length="228" mass="26833">MINTKLILDYLKELKRNNNKEWYAAHKEERKRAEEEFEKLIQELIMRIGKFDKSILHNNPKDLTFKLVRDTRFSHDKSPYNPTFRAHISSKGKLPIPVGYFISISPDHMSFLGGGLFADMFSDATEMIRNYLVLHPKKFLQIINDKEFMNYFSVLGTKLKNVPKGYDPDSDVAEFLKYKSFYLESYIQDSEILNAECFIDDAVKKFEAMVPFNTYLNKALKEFQMPLR</sequence>
<evidence type="ECO:0000313" key="1">
    <source>
        <dbReference type="EMBL" id="SJZ50400.1"/>
    </source>
</evidence>
<organism evidence="1 2">
    <name type="scientific">Anaerorhabdus furcosa</name>
    <dbReference type="NCBI Taxonomy" id="118967"/>
    <lineage>
        <taxon>Bacteria</taxon>
        <taxon>Bacillati</taxon>
        <taxon>Bacillota</taxon>
        <taxon>Erysipelotrichia</taxon>
        <taxon>Erysipelotrichales</taxon>
        <taxon>Erysipelotrichaceae</taxon>
        <taxon>Anaerorhabdus</taxon>
    </lineage>
</organism>
<protein>
    <submittedName>
        <fullName evidence="1">TIGR02453 family protein</fullName>
    </submittedName>
</protein>
<dbReference type="PANTHER" id="PTHR36452:SF1">
    <property type="entry name" value="DUF2461 DOMAIN-CONTAINING PROTEIN"/>
    <property type="match status" value="1"/>
</dbReference>
<dbReference type="Proteomes" id="UP000243297">
    <property type="component" value="Unassembled WGS sequence"/>
</dbReference>
<dbReference type="Pfam" id="PF09365">
    <property type="entry name" value="DUF2461"/>
    <property type="match status" value="1"/>
</dbReference>
<dbReference type="PANTHER" id="PTHR36452">
    <property type="entry name" value="CHROMOSOME 12, WHOLE GENOME SHOTGUN SEQUENCE"/>
    <property type="match status" value="1"/>
</dbReference>
<dbReference type="NCBIfam" id="TIGR02453">
    <property type="entry name" value="TIGR02453 family protein"/>
    <property type="match status" value="1"/>
</dbReference>
<dbReference type="InterPro" id="IPR015996">
    <property type="entry name" value="UCP028451"/>
</dbReference>
<dbReference type="STRING" id="118967.SAMN02745191_0765"/>
<keyword evidence="2" id="KW-1185">Reference proteome</keyword>
<name>A0A1T4L772_9FIRM</name>
<dbReference type="EMBL" id="FUWY01000002">
    <property type="protein sequence ID" value="SJZ50400.1"/>
    <property type="molecule type" value="Genomic_DNA"/>
</dbReference>
<dbReference type="AlphaFoldDB" id="A0A1T4L772"/>
<dbReference type="PIRSF" id="PIRSF028451">
    <property type="entry name" value="UCP028451"/>
    <property type="match status" value="1"/>
</dbReference>